<evidence type="ECO:0000313" key="2">
    <source>
        <dbReference type="Proteomes" id="UP000526786"/>
    </source>
</evidence>
<gene>
    <name evidence="1" type="ORF">H2B05_07420</name>
</gene>
<dbReference type="Proteomes" id="UP000526786">
    <property type="component" value="Unassembled WGS sequence"/>
</dbReference>
<proteinExistence type="predicted"/>
<protein>
    <submittedName>
        <fullName evidence="1">Fe(2+)-trafficking protein</fullName>
    </submittedName>
</protein>
<evidence type="ECO:0000313" key="1">
    <source>
        <dbReference type="EMBL" id="MBA4454750.1"/>
    </source>
</evidence>
<dbReference type="EMBL" id="JACENC010000289">
    <property type="protein sequence ID" value="MBA4454750.1"/>
    <property type="molecule type" value="Genomic_DNA"/>
</dbReference>
<name>A0AC60W590_9ARCH</name>
<reference evidence="1 2" key="1">
    <citation type="journal article" date="2020" name="Appl. Environ. Microbiol.">
        <title>Genomic Characteristics of a Novel Species of Ammonia-Oxidizing Archaea from the Jiulong River Estuary.</title>
        <authorList>
            <person name="Zou D."/>
            <person name="Wan R."/>
            <person name="Han L."/>
            <person name="Xu M.N."/>
            <person name="Liu Y."/>
            <person name="Liu H."/>
            <person name="Kao S.J."/>
            <person name="Li M."/>
        </authorList>
    </citation>
    <scope>NUCLEOTIDE SEQUENCE [LARGE SCALE GENOMIC DNA]</scope>
    <source>
        <strain evidence="1">W2bin3</strain>
    </source>
</reference>
<sequence>MSQTCTKCKNSIPETEELDPIQAKYPVCSKCWAEWKEYRVMVMNEMRLDMSMPDHRKLLKKHEKIFAGVLTPEGDIVDYSDEDNRKPDENPNA</sequence>
<organism evidence="1 2">
    <name type="scientific">Candidatus Nitrosomaritimum aestuariumsis</name>
    <dbReference type="NCBI Taxonomy" id="3342354"/>
    <lineage>
        <taxon>Archaea</taxon>
        <taxon>Nitrososphaerota</taxon>
        <taxon>Nitrososphaeria</taxon>
        <taxon>Nitrosopumilales</taxon>
        <taxon>Nitrosopumilaceae</taxon>
        <taxon>Candidatus Nitrosomaritimum</taxon>
    </lineage>
</organism>
<comment type="caution">
    <text evidence="1">The sequence shown here is derived from an EMBL/GenBank/DDBJ whole genome shotgun (WGS) entry which is preliminary data.</text>
</comment>
<accession>A0AC60W590</accession>